<keyword evidence="3" id="KW-1133">Transmembrane helix</keyword>
<feature type="transmembrane region" description="Helical" evidence="3">
    <location>
        <begin position="116"/>
        <end position="141"/>
    </location>
</feature>
<feature type="transmembrane region" description="Helical" evidence="3">
    <location>
        <begin position="185"/>
        <end position="205"/>
    </location>
</feature>
<keyword evidence="1" id="KW-0997">Cell inner membrane</keyword>
<feature type="transmembrane region" description="Helical" evidence="3">
    <location>
        <begin position="153"/>
        <end position="173"/>
    </location>
</feature>
<sequence>MTGTPQTPLSATTSPADTSRQGPVLAQGVDEEPLAGNQRDFTGGLGAGLMIVLCILYTAFHIGVMNFYPLETWTYRLIHVAGGLVLGFLLFSAASISAAPAEAGRPLRVAPLEWPLLIAAAAGIGYAAAMIAFAWGAWWLTGAARPPAFVFETYGVPLTAGMVAALAGAWLFPERARGRVHWADVLLAVAAVTVLGYILFNVGALRLRAGTALAQTADFYAALVGVILILEATRRLAGLALVVIAAIFILYSFAGPYLPGFLAHRGYTPTRFFTYIYTDQGILGDTTAVSSTYIILFITFAAFLQASKVGDYFVNFAFAAAGHARGGPAKVAVFASGLMGMINGTSAGNVVATGSLTIPLMKRVGYPARSSGAIEAAASSGGQIMPPIMGAGAFIMAEVTGIPYTEIVVAAIIPSVLYFASVYFMVDLQALKLGMKGLPREELPVFAKLVRQVYLFIPVIILIYALFSGYSVIRAGTLAMVAAAVVSWLTPYRMGVAAVLRAFELAAKMSIQLVAVCACAGIIVGVIALTGVGARFSALLLALAAQNQLLALFFAMCIAIVLGMGMPTTAAYAVAAAVVAPGLISLGIPVLTAHFFVFYFAVMSAITPPVALAAYAGAALSGADPMRTSVESFKIGLAAFVVPFMFFYSQALLMQGDWLEIAHVFVTASVGIFLLAAAVQGWFFGLLNPLVRVVLLIGALAMIKGGLISDLVGLAIGAGVLLYQKKVVSPRDLAHGLD</sequence>
<evidence type="ECO:0000313" key="5">
    <source>
        <dbReference type="EMBL" id="APF39588.1"/>
    </source>
</evidence>
<feature type="region of interest" description="Disordered" evidence="2">
    <location>
        <begin position="1"/>
        <end position="23"/>
    </location>
</feature>
<dbReference type="NCBIfam" id="TIGR02123">
    <property type="entry name" value="TRAP_fused"/>
    <property type="match status" value="1"/>
</dbReference>
<keyword evidence="3" id="KW-0812">Transmembrane</keyword>
<feature type="compositionally biased region" description="Polar residues" evidence="2">
    <location>
        <begin position="1"/>
        <end position="21"/>
    </location>
</feature>
<feature type="transmembrane region" description="Helical" evidence="3">
    <location>
        <begin position="407"/>
        <end position="428"/>
    </location>
</feature>
<geneLocation type="plasmid" evidence="6">
    <name>ptad1</name>
</geneLocation>
<feature type="transmembrane region" description="Helical" evidence="3">
    <location>
        <begin position="77"/>
        <end position="96"/>
    </location>
</feature>
<dbReference type="GO" id="GO:0022857">
    <property type="term" value="F:transmembrane transporter activity"/>
    <property type="evidence" value="ECO:0007669"/>
    <property type="project" value="UniProtKB-UniRule"/>
</dbReference>
<name>A0AAC9JSS7_9HYPH</name>
<dbReference type="InterPro" id="IPR010656">
    <property type="entry name" value="DctM"/>
</dbReference>
<feature type="transmembrane region" description="Helical" evidence="3">
    <location>
        <begin position="538"/>
        <end position="562"/>
    </location>
</feature>
<proteinExistence type="predicted"/>
<feature type="transmembrane region" description="Helical" evidence="3">
    <location>
        <begin position="597"/>
        <end position="620"/>
    </location>
</feature>
<keyword evidence="6" id="KW-1185">Reference proteome</keyword>
<feature type="transmembrane region" description="Helical" evidence="3">
    <location>
        <begin position="41"/>
        <end position="65"/>
    </location>
</feature>
<organism evidence="5 6">
    <name type="scientific">Chelatococcus daeguensis</name>
    <dbReference type="NCBI Taxonomy" id="444444"/>
    <lineage>
        <taxon>Bacteria</taxon>
        <taxon>Pseudomonadati</taxon>
        <taxon>Pseudomonadota</taxon>
        <taxon>Alphaproteobacteria</taxon>
        <taxon>Hyphomicrobiales</taxon>
        <taxon>Chelatococcaceae</taxon>
        <taxon>Chelatococcus</taxon>
    </lineage>
</organism>
<feature type="transmembrane region" description="Helical" evidence="3">
    <location>
        <begin position="693"/>
        <end position="723"/>
    </location>
</feature>
<comment type="subcellular location">
    <subcellularLocation>
        <location evidence="1">Cell inner membrane</location>
        <topology evidence="1">Multi-pass membrane protein</topology>
    </subcellularLocation>
</comment>
<feature type="transmembrane region" description="Helical" evidence="3">
    <location>
        <begin position="632"/>
        <end position="649"/>
    </location>
</feature>
<dbReference type="PANTHER" id="PTHR43849">
    <property type="entry name" value="BLL3936 PROTEIN"/>
    <property type="match status" value="1"/>
</dbReference>
<comment type="function">
    <text evidence="1">Part of the tripartite ATP-independent periplasmic (TRAP) transport system.</text>
</comment>
<feature type="transmembrane region" description="Helical" evidence="3">
    <location>
        <begin position="282"/>
        <end position="304"/>
    </location>
</feature>
<evidence type="ECO:0000256" key="2">
    <source>
        <dbReference type="SAM" id="MobiDB-lite"/>
    </source>
</evidence>
<feature type="transmembrane region" description="Helical" evidence="3">
    <location>
        <begin position="661"/>
        <end position="686"/>
    </location>
</feature>
<evidence type="ECO:0000313" key="6">
    <source>
        <dbReference type="Proteomes" id="UP000182703"/>
    </source>
</evidence>
<dbReference type="GO" id="GO:0005886">
    <property type="term" value="C:plasma membrane"/>
    <property type="evidence" value="ECO:0007669"/>
    <property type="project" value="UniProtKB-SubCell"/>
</dbReference>
<keyword evidence="1" id="KW-1003">Cell membrane</keyword>
<feature type="transmembrane region" description="Helical" evidence="3">
    <location>
        <begin position="473"/>
        <end position="492"/>
    </location>
</feature>
<protein>
    <submittedName>
        <fullName evidence="5">C4-dicarboxylate ABC transporter permease</fullName>
    </submittedName>
</protein>
<feature type="transmembrane region" description="Helical" evidence="3">
    <location>
        <begin position="236"/>
        <end position="262"/>
    </location>
</feature>
<keyword evidence="5" id="KW-0614">Plasmid</keyword>
<accession>A0AAC9JSS7</accession>
<evidence type="ECO:0000256" key="1">
    <source>
        <dbReference type="RuleBase" id="RU369079"/>
    </source>
</evidence>
<dbReference type="EMBL" id="CP018096">
    <property type="protein sequence ID" value="APF39588.1"/>
    <property type="molecule type" value="Genomic_DNA"/>
</dbReference>
<feature type="transmembrane region" description="Helical" evidence="3">
    <location>
        <begin position="449"/>
        <end position="467"/>
    </location>
</feature>
<dbReference type="RefSeq" id="WP_071924764.1">
    <property type="nucleotide sequence ID" value="NZ_CP018096.1"/>
</dbReference>
<evidence type="ECO:0000256" key="3">
    <source>
        <dbReference type="SAM" id="Phobius"/>
    </source>
</evidence>
<gene>
    <name evidence="5" type="ORF">BOQ54_19120</name>
</gene>
<keyword evidence="3" id="KW-0472">Membrane</keyword>
<reference evidence="5 6" key="1">
    <citation type="submission" date="2016-11" db="EMBL/GenBank/DDBJ databases">
        <title>Complete genome sequence of the aerobically denitrifying bacterium Chelatococcus daeguensis TAD1.</title>
        <authorList>
            <person name="Yang Y."/>
            <person name="Huang S."/>
            <person name="Lin E."/>
        </authorList>
    </citation>
    <scope>NUCLEOTIDE SEQUENCE [LARGE SCALE GENOMIC DNA]</scope>
    <source>
        <strain evidence="5 6">TAD1</strain>
        <plasmid evidence="6">ptad1</plasmid>
    </source>
</reference>
<keyword evidence="1" id="KW-0813">Transport</keyword>
<dbReference type="KEGG" id="cdq:BOQ54_19120"/>
<evidence type="ECO:0000259" key="4">
    <source>
        <dbReference type="Pfam" id="PF06808"/>
    </source>
</evidence>
<dbReference type="PANTHER" id="PTHR43849:SF2">
    <property type="entry name" value="BLL3936 PROTEIN"/>
    <property type="match status" value="1"/>
</dbReference>
<dbReference type="AlphaFoldDB" id="A0AAC9JSS7"/>
<dbReference type="Pfam" id="PF06808">
    <property type="entry name" value="DctM"/>
    <property type="match status" value="1"/>
</dbReference>
<feature type="domain" description="TRAP C4-dicarboxylate transport system permease DctM subunit" evidence="4">
    <location>
        <begin position="225"/>
        <end position="655"/>
    </location>
</feature>
<dbReference type="Proteomes" id="UP000182703">
    <property type="component" value="Plasmid pTAD1"/>
</dbReference>
<feature type="transmembrane region" description="Helical" evidence="3">
    <location>
        <begin position="569"/>
        <end position="591"/>
    </location>
</feature>
<feature type="transmembrane region" description="Helical" evidence="3">
    <location>
        <begin position="513"/>
        <end position="532"/>
    </location>
</feature>
<dbReference type="InterPro" id="IPR011853">
    <property type="entry name" value="TRAP_DctM-Dct_fused"/>
</dbReference>